<name>A0A7M3DTP8_RHILE</name>
<keyword evidence="1" id="KW-0540">Nuclease</keyword>
<protein>
    <submittedName>
        <fullName evidence="1">HNH endonuclease</fullName>
    </submittedName>
</protein>
<dbReference type="InterPro" id="IPR003615">
    <property type="entry name" value="HNH_nuc"/>
</dbReference>
<dbReference type="GO" id="GO:0004519">
    <property type="term" value="F:endonuclease activity"/>
    <property type="evidence" value="ECO:0007669"/>
    <property type="project" value="UniProtKB-KW"/>
</dbReference>
<organism evidence="1 2">
    <name type="scientific">Rhizobium leguminosarum</name>
    <dbReference type="NCBI Taxonomy" id="384"/>
    <lineage>
        <taxon>Bacteria</taxon>
        <taxon>Pseudomonadati</taxon>
        <taxon>Pseudomonadota</taxon>
        <taxon>Alphaproteobacteria</taxon>
        <taxon>Hyphomicrobiales</taxon>
        <taxon>Rhizobiaceae</taxon>
        <taxon>Rhizobium/Agrobacterium group</taxon>
        <taxon>Rhizobium</taxon>
    </lineage>
</organism>
<proteinExistence type="predicted"/>
<accession>A0A7M3DTP8</accession>
<gene>
    <name evidence="1" type="ORF">ELH90_10580</name>
</gene>
<sequence>MYDAYDAASGSAEDCLKGLHLDEALRDTINAAYDFTQAGRKLSKIREGIMAGVEHCPICGISPPRQLDHYLPKSTFKALAIYPRNLVPICGDCNQSKASSVSALPNEQFLHAYYDVVPEIRFLEARPSTAQGLVVDFGIRAGGGLDPLLASRLSYQLNRLRLNTRYAREINSYLTSHTTALHMCFQFAGNEGVRSFLQTQSAVEFGRFHLNHWRPVLLEALGLDDQFCGGGFASILPAVAQPLGSVNPLT</sequence>
<dbReference type="EMBL" id="SIOP01000001">
    <property type="protein sequence ID" value="TAY52071.1"/>
    <property type="molecule type" value="Genomic_DNA"/>
</dbReference>
<keyword evidence="1" id="KW-0378">Hydrolase</keyword>
<keyword evidence="1" id="KW-0255">Endonuclease</keyword>
<comment type="caution">
    <text evidence="1">The sequence shown here is derived from an EMBL/GenBank/DDBJ whole genome shotgun (WGS) entry which is preliminary data.</text>
</comment>
<evidence type="ECO:0000313" key="2">
    <source>
        <dbReference type="Proteomes" id="UP000292974"/>
    </source>
</evidence>
<dbReference type="RefSeq" id="WP_130716242.1">
    <property type="nucleotide sequence ID" value="NZ_SIOP01000001.1"/>
</dbReference>
<reference evidence="1 2" key="1">
    <citation type="submission" date="2019-02" db="EMBL/GenBank/DDBJ databases">
        <title>The genomic architecture of introgression among sibling species of bacteria.</title>
        <authorList>
            <person name="Cavassim M.I.A."/>
            <person name="Moeskjaer S."/>
            <person name="Moslemi C."/>
            <person name="Fields B."/>
            <person name="Bachmann A."/>
            <person name="Vilhjalmsson B."/>
            <person name="Schierup M.H."/>
            <person name="Young J.P.W."/>
            <person name="Andersen S.U."/>
        </authorList>
    </citation>
    <scope>NUCLEOTIDE SEQUENCE [LARGE SCALE GENOMIC DNA]</scope>
    <source>
        <strain evidence="1 2">SM135B</strain>
    </source>
</reference>
<dbReference type="CDD" id="cd00085">
    <property type="entry name" value="HNHc"/>
    <property type="match status" value="1"/>
</dbReference>
<evidence type="ECO:0000313" key="1">
    <source>
        <dbReference type="EMBL" id="TAY52071.1"/>
    </source>
</evidence>
<dbReference type="AlphaFoldDB" id="A0A7M3DTP8"/>
<dbReference type="Gene3D" id="1.10.30.50">
    <property type="match status" value="1"/>
</dbReference>
<dbReference type="Proteomes" id="UP000292974">
    <property type="component" value="Unassembled WGS sequence"/>
</dbReference>